<organism evidence="2 3">
    <name type="scientific">Nesterenkonia rhizosphaerae</name>
    <dbReference type="NCBI Taxonomy" id="1348272"/>
    <lineage>
        <taxon>Bacteria</taxon>
        <taxon>Bacillati</taxon>
        <taxon>Actinomycetota</taxon>
        <taxon>Actinomycetes</taxon>
        <taxon>Micrococcales</taxon>
        <taxon>Micrococcaceae</taxon>
        <taxon>Nesterenkonia</taxon>
    </lineage>
</organism>
<accession>A0ABP9G5T4</accession>
<evidence type="ECO:0000313" key="2">
    <source>
        <dbReference type="EMBL" id="GAA4920557.1"/>
    </source>
</evidence>
<keyword evidence="3" id="KW-1185">Reference proteome</keyword>
<keyword evidence="1" id="KW-1133">Transmembrane helix</keyword>
<feature type="transmembrane region" description="Helical" evidence="1">
    <location>
        <begin position="70"/>
        <end position="93"/>
    </location>
</feature>
<dbReference type="EMBL" id="BAABLW010000007">
    <property type="protein sequence ID" value="GAA4920557.1"/>
    <property type="molecule type" value="Genomic_DNA"/>
</dbReference>
<name>A0ABP9G5T4_9MICC</name>
<keyword evidence="1" id="KW-0812">Transmembrane</keyword>
<feature type="transmembrane region" description="Helical" evidence="1">
    <location>
        <begin position="21"/>
        <end position="50"/>
    </location>
</feature>
<dbReference type="Proteomes" id="UP001500368">
    <property type="component" value="Unassembled WGS sequence"/>
</dbReference>
<comment type="caution">
    <text evidence="2">The sequence shown here is derived from an EMBL/GenBank/DDBJ whole genome shotgun (WGS) entry which is preliminary data.</text>
</comment>
<proteinExistence type="predicted"/>
<gene>
    <name evidence="2" type="ORF">GCM10025790_15780</name>
</gene>
<feature type="transmembrane region" description="Helical" evidence="1">
    <location>
        <begin position="151"/>
        <end position="177"/>
    </location>
</feature>
<evidence type="ECO:0000313" key="3">
    <source>
        <dbReference type="Proteomes" id="UP001500368"/>
    </source>
</evidence>
<evidence type="ECO:0000256" key="1">
    <source>
        <dbReference type="SAM" id="Phobius"/>
    </source>
</evidence>
<feature type="transmembrane region" description="Helical" evidence="1">
    <location>
        <begin position="184"/>
        <end position="203"/>
    </location>
</feature>
<evidence type="ECO:0008006" key="4">
    <source>
        <dbReference type="Google" id="ProtNLM"/>
    </source>
</evidence>
<keyword evidence="1" id="KW-0472">Membrane</keyword>
<feature type="transmembrane region" description="Helical" evidence="1">
    <location>
        <begin position="105"/>
        <end position="125"/>
    </location>
</feature>
<dbReference type="RefSeq" id="WP_044496049.1">
    <property type="nucleotide sequence ID" value="NZ_BAABLW010000007.1"/>
</dbReference>
<reference evidence="3" key="1">
    <citation type="journal article" date="2019" name="Int. J. Syst. Evol. Microbiol.">
        <title>The Global Catalogue of Microorganisms (GCM) 10K type strain sequencing project: providing services to taxonomists for standard genome sequencing and annotation.</title>
        <authorList>
            <consortium name="The Broad Institute Genomics Platform"/>
            <consortium name="The Broad Institute Genome Sequencing Center for Infectious Disease"/>
            <person name="Wu L."/>
            <person name="Ma J."/>
        </authorList>
    </citation>
    <scope>NUCLEOTIDE SEQUENCE [LARGE SCALE GENOMIC DNA]</scope>
    <source>
        <strain evidence="3">JCM 19129</strain>
    </source>
</reference>
<sequence length="248" mass="25987">MTATESMPRSSFSRLPAAIGLQFLVPSSLVLVPVLVFFSAWAIAAGIGWLVHSQGGIDGGQPMYTGASQATLWCLVFMAAYAASHTFPFAMALSYSRRVFTLGTVLAFCIVSLLFGAAVAAAAAIEQATDGLGVDSYTFALPFLVDGPGGVFGAGLVSALLCLALMIAGFAIVILYRRFGLMKLWIGILGLVVILAGVAGLITVNEAWGDTWRWLTEQTVLTFSGYLAAASLVLTAVTYATIRKTTPA</sequence>
<feature type="transmembrane region" description="Helical" evidence="1">
    <location>
        <begin position="223"/>
        <end position="242"/>
    </location>
</feature>
<protein>
    <recommendedName>
        <fullName evidence="4">ABC transporter permease</fullName>
    </recommendedName>
</protein>